<dbReference type="PROSITE" id="PS50097">
    <property type="entry name" value="BTB"/>
    <property type="match status" value="1"/>
</dbReference>
<dbReference type="Pfam" id="PF00651">
    <property type="entry name" value="BTB"/>
    <property type="match status" value="1"/>
</dbReference>
<dbReference type="CDD" id="cd18186">
    <property type="entry name" value="BTB_POZ_ZBTB_KLHL-like"/>
    <property type="match status" value="1"/>
</dbReference>
<organism evidence="2 3">
    <name type="scientific">Oedothorax gibbosus</name>
    <dbReference type="NCBI Taxonomy" id="931172"/>
    <lineage>
        <taxon>Eukaryota</taxon>
        <taxon>Metazoa</taxon>
        <taxon>Ecdysozoa</taxon>
        <taxon>Arthropoda</taxon>
        <taxon>Chelicerata</taxon>
        <taxon>Arachnida</taxon>
        <taxon>Araneae</taxon>
        <taxon>Araneomorphae</taxon>
        <taxon>Entelegynae</taxon>
        <taxon>Araneoidea</taxon>
        <taxon>Linyphiidae</taxon>
        <taxon>Erigoninae</taxon>
        <taxon>Oedothorax</taxon>
    </lineage>
</organism>
<evidence type="ECO:0000313" key="2">
    <source>
        <dbReference type="EMBL" id="KAG8184014.1"/>
    </source>
</evidence>
<accession>A0AAV6UJR5</accession>
<evidence type="ECO:0000313" key="3">
    <source>
        <dbReference type="Proteomes" id="UP000827092"/>
    </source>
</evidence>
<comment type="caution">
    <text evidence="2">The sequence shown here is derived from an EMBL/GenBank/DDBJ whole genome shotgun (WGS) entry which is preliminary data.</text>
</comment>
<dbReference type="PANTHER" id="PTHR24413">
    <property type="entry name" value="SPECKLE-TYPE POZ PROTEIN"/>
    <property type="match status" value="1"/>
</dbReference>
<dbReference type="SMART" id="SM00225">
    <property type="entry name" value="BTB"/>
    <property type="match status" value="1"/>
</dbReference>
<sequence>MSYRTSCKHNGESEFNTSMSSQIYVFKWNIKNFPDWPDTFKVTSSEFKPANDIVLYATFERFIDESENKKCYLKIISKEKTPFEVEDQLSFTYSTGRVFHKIKTTNFVCTQNENSWRYIIFADKLEEHSRSAENNIVVFKCIMKFKELATENVDRLRFKCSKNVPNLIEDFKTMYTDSLYTDFSFVVDNNVVRVHKSVLCARSPVLARMLKYPLEEEKKDTIKIVDIDLPTLKTFIEFLYTGSVPTDVDFDSWCRLYYAADKSRKIAPQKLKLPQSECFITIVLFRVSFI</sequence>
<dbReference type="Gene3D" id="3.30.710.10">
    <property type="entry name" value="Potassium Channel Kv1.1, Chain A"/>
    <property type="match status" value="1"/>
</dbReference>
<keyword evidence="3" id="KW-1185">Reference proteome</keyword>
<name>A0AAV6UJR5_9ARAC</name>
<evidence type="ECO:0000259" key="1">
    <source>
        <dbReference type="PROSITE" id="PS50097"/>
    </source>
</evidence>
<protein>
    <recommendedName>
        <fullName evidence="1">BTB domain-containing protein</fullName>
    </recommendedName>
</protein>
<dbReference type="InterPro" id="IPR011333">
    <property type="entry name" value="SKP1/BTB/POZ_sf"/>
</dbReference>
<dbReference type="SUPFAM" id="SSF54695">
    <property type="entry name" value="POZ domain"/>
    <property type="match status" value="1"/>
</dbReference>
<dbReference type="Proteomes" id="UP000827092">
    <property type="component" value="Unassembled WGS sequence"/>
</dbReference>
<dbReference type="EMBL" id="JAFNEN010000391">
    <property type="protein sequence ID" value="KAG8184014.1"/>
    <property type="molecule type" value="Genomic_DNA"/>
</dbReference>
<reference evidence="2 3" key="1">
    <citation type="journal article" date="2022" name="Nat. Ecol. Evol.">
        <title>A masculinizing supergene underlies an exaggerated male reproductive morph in a spider.</title>
        <authorList>
            <person name="Hendrickx F."/>
            <person name="De Corte Z."/>
            <person name="Sonet G."/>
            <person name="Van Belleghem S.M."/>
            <person name="Kostlbacher S."/>
            <person name="Vangestel C."/>
        </authorList>
    </citation>
    <scope>NUCLEOTIDE SEQUENCE [LARGE SCALE GENOMIC DNA]</scope>
    <source>
        <strain evidence="2">W744_W776</strain>
    </source>
</reference>
<gene>
    <name evidence="2" type="ORF">JTE90_024471</name>
</gene>
<feature type="domain" description="BTB" evidence="1">
    <location>
        <begin position="181"/>
        <end position="248"/>
    </location>
</feature>
<dbReference type="InterPro" id="IPR000210">
    <property type="entry name" value="BTB/POZ_dom"/>
</dbReference>
<proteinExistence type="predicted"/>
<dbReference type="AlphaFoldDB" id="A0AAV6UJR5"/>